<dbReference type="Gene3D" id="2.10.109.10">
    <property type="entry name" value="Umud Fragment, subunit A"/>
    <property type="match status" value="1"/>
</dbReference>
<dbReference type="InterPro" id="IPR006200">
    <property type="entry name" value="LexA"/>
</dbReference>
<dbReference type="CDD" id="cd06529">
    <property type="entry name" value="S24_LexA-like"/>
    <property type="match status" value="1"/>
</dbReference>
<dbReference type="GO" id="GO:0045892">
    <property type="term" value="P:negative regulation of DNA-templated transcription"/>
    <property type="evidence" value="ECO:0007669"/>
    <property type="project" value="UniProtKB-UniRule"/>
</dbReference>
<dbReference type="CDD" id="cd00090">
    <property type="entry name" value="HTH_ARSR"/>
    <property type="match status" value="1"/>
</dbReference>
<dbReference type="InterPro" id="IPR036286">
    <property type="entry name" value="LexA/Signal_pep-like_sf"/>
</dbReference>
<evidence type="ECO:0000256" key="4">
    <source>
        <dbReference type="ARBA" id="ARBA00022763"/>
    </source>
</evidence>
<reference evidence="16 17" key="1">
    <citation type="submission" date="2016-10" db="EMBL/GenBank/DDBJ databases">
        <title>Actinomyces aegypiusis sp. nov., isolated from the Aegypius monachus in Qinghai Tibet Plateau China.</title>
        <authorList>
            <person name="Wang Y."/>
        </authorList>
    </citation>
    <scope>NUCLEOTIDE SEQUENCE [LARGE SCALE GENOMIC DNA]</scope>
    <source>
        <strain evidence="16 17">VUL4_3</strain>
    </source>
</reference>
<evidence type="ECO:0000256" key="5">
    <source>
        <dbReference type="ARBA" id="ARBA00022801"/>
    </source>
</evidence>
<dbReference type="InterPro" id="IPR006197">
    <property type="entry name" value="Peptidase_S24_LexA"/>
</dbReference>
<evidence type="ECO:0000256" key="2">
    <source>
        <dbReference type="ARBA" id="ARBA00022491"/>
    </source>
</evidence>
<dbReference type="GO" id="GO:0006281">
    <property type="term" value="P:DNA repair"/>
    <property type="evidence" value="ECO:0007669"/>
    <property type="project" value="UniProtKB-UniRule"/>
</dbReference>
<dbReference type="SUPFAM" id="SSF46785">
    <property type="entry name" value="Winged helix' DNA-binding domain"/>
    <property type="match status" value="1"/>
</dbReference>
<dbReference type="PRINTS" id="PR00726">
    <property type="entry name" value="LEXASERPTASE"/>
</dbReference>
<dbReference type="NCBIfam" id="TIGR00498">
    <property type="entry name" value="lexA"/>
    <property type="match status" value="1"/>
</dbReference>
<evidence type="ECO:0000259" key="15">
    <source>
        <dbReference type="Pfam" id="PF01726"/>
    </source>
</evidence>
<dbReference type="RefSeq" id="WP_071164324.1">
    <property type="nucleotide sequence ID" value="NZ_CP017812.1"/>
</dbReference>
<evidence type="ECO:0000313" key="17">
    <source>
        <dbReference type="Proteomes" id="UP000176288"/>
    </source>
</evidence>
<proteinExistence type="inferred from homology"/>
<evidence type="ECO:0000256" key="11">
    <source>
        <dbReference type="ARBA" id="ARBA00023236"/>
    </source>
</evidence>
<dbReference type="GO" id="GO:0006260">
    <property type="term" value="P:DNA replication"/>
    <property type="evidence" value="ECO:0007669"/>
    <property type="project" value="UniProtKB-UniRule"/>
</dbReference>
<keyword evidence="17" id="KW-1185">Reference proteome</keyword>
<dbReference type="InterPro" id="IPR011991">
    <property type="entry name" value="ArsR-like_HTH"/>
</dbReference>
<dbReference type="OrthoDB" id="9802364at2"/>
<dbReference type="InterPro" id="IPR006199">
    <property type="entry name" value="LexA_DNA-bd_dom"/>
</dbReference>
<comment type="similarity">
    <text evidence="1 12 13">Belongs to the peptidase S24 family.</text>
</comment>
<dbReference type="EC" id="3.4.21.88" evidence="12"/>
<dbReference type="GO" id="GO:0006508">
    <property type="term" value="P:proteolysis"/>
    <property type="evidence" value="ECO:0007669"/>
    <property type="project" value="InterPro"/>
</dbReference>
<dbReference type="FunFam" id="2.10.109.10:FF:000001">
    <property type="entry name" value="LexA repressor"/>
    <property type="match status" value="1"/>
</dbReference>
<keyword evidence="10 12" id="KW-0234">DNA repair</keyword>
<sequence>MSPDIASFDGSDLKDRPRQILAYLSSAVESQGYMPSVREICDAVGLNSPSSVQHNLKILADAGYIKRHGNTSRAIEVLHPYPPRSAGNNNPDFSDHSETIANIQDEATTTSPTTNDNSSAQINPPGLDYVDYFSHDATPVPLVGRIAAGVPITAEQAVEDTFMLPTRLTGSGELFMLSVSGDSMIDAAICDGDWVVVRRQNVAERGEIVAAMIDGEATVKVWSQRDGHSWLLPRNSEYAPIPADHATILGKVVSVLRSL</sequence>
<dbReference type="InterPro" id="IPR036390">
    <property type="entry name" value="WH_DNA-bd_sf"/>
</dbReference>
<protein>
    <recommendedName>
        <fullName evidence="12">LexA repressor</fullName>
        <ecNumber evidence="12">3.4.21.88</ecNumber>
    </recommendedName>
</protein>
<keyword evidence="5 12" id="KW-0378">Hydrolase</keyword>
<evidence type="ECO:0000313" key="16">
    <source>
        <dbReference type="EMBL" id="AOZ72859.1"/>
    </source>
</evidence>
<feature type="active site" description="For autocatalytic cleavage activity" evidence="12">
    <location>
        <position position="183"/>
    </location>
</feature>
<dbReference type="KEGG" id="avu:BK816_05755"/>
<evidence type="ECO:0000256" key="3">
    <source>
        <dbReference type="ARBA" id="ARBA00022705"/>
    </source>
</evidence>
<keyword evidence="11 12" id="KW-0742">SOS response</keyword>
<dbReference type="Gene3D" id="1.10.10.10">
    <property type="entry name" value="Winged helix-like DNA-binding domain superfamily/Winged helix DNA-binding domain"/>
    <property type="match status" value="1"/>
</dbReference>
<dbReference type="Pfam" id="PF00717">
    <property type="entry name" value="Peptidase_S24"/>
    <property type="match status" value="1"/>
</dbReference>
<dbReference type="HAMAP" id="MF_00015">
    <property type="entry name" value="LexA"/>
    <property type="match status" value="1"/>
</dbReference>
<feature type="domain" description="LexA repressor DNA-binding" evidence="15">
    <location>
        <begin position="11"/>
        <end position="74"/>
    </location>
</feature>
<keyword evidence="9 12" id="KW-0804">Transcription</keyword>
<keyword evidence="7 12" id="KW-0805">Transcription regulation</keyword>
<dbReference type="PANTHER" id="PTHR33516">
    <property type="entry name" value="LEXA REPRESSOR"/>
    <property type="match status" value="1"/>
</dbReference>
<evidence type="ECO:0000256" key="13">
    <source>
        <dbReference type="RuleBase" id="RU003991"/>
    </source>
</evidence>
<organism evidence="16 17">
    <name type="scientific">Boudabousia tangfeifanii</name>
    <dbReference type="NCBI Taxonomy" id="1912795"/>
    <lineage>
        <taxon>Bacteria</taxon>
        <taxon>Bacillati</taxon>
        <taxon>Actinomycetota</taxon>
        <taxon>Actinomycetes</taxon>
        <taxon>Actinomycetales</taxon>
        <taxon>Actinomycetaceae</taxon>
        <taxon>Boudabousia</taxon>
    </lineage>
</organism>
<evidence type="ECO:0000256" key="12">
    <source>
        <dbReference type="HAMAP-Rule" id="MF_00015"/>
    </source>
</evidence>
<evidence type="ECO:0000256" key="8">
    <source>
        <dbReference type="ARBA" id="ARBA00023125"/>
    </source>
</evidence>
<feature type="site" description="Cleavage; by autolysis" evidence="12">
    <location>
        <begin position="148"/>
        <end position="149"/>
    </location>
</feature>
<feature type="active site" description="For autocatalytic cleavage activity" evidence="12">
    <location>
        <position position="220"/>
    </location>
</feature>
<keyword evidence="3 12" id="KW-0235">DNA replication</keyword>
<evidence type="ECO:0000256" key="1">
    <source>
        <dbReference type="ARBA" id="ARBA00007484"/>
    </source>
</evidence>
<dbReference type="InterPro" id="IPR015927">
    <property type="entry name" value="Peptidase_S24_S26A/B/C"/>
</dbReference>
<keyword evidence="8 12" id="KW-0238">DNA-binding</keyword>
<dbReference type="InterPro" id="IPR050077">
    <property type="entry name" value="LexA_repressor"/>
</dbReference>
<feature type="domain" description="Peptidase S24/S26A/S26B/S26C" evidence="14">
    <location>
        <begin position="141"/>
        <end position="253"/>
    </location>
</feature>
<evidence type="ECO:0000259" key="14">
    <source>
        <dbReference type="Pfam" id="PF00717"/>
    </source>
</evidence>
<keyword evidence="6 12" id="KW-0068">Autocatalytic cleavage</keyword>
<keyword evidence="2 12" id="KW-0678">Repressor</keyword>
<gene>
    <name evidence="12" type="primary">lexA</name>
    <name evidence="16" type="ORF">BK816_05755</name>
</gene>
<dbReference type="Proteomes" id="UP000176288">
    <property type="component" value="Chromosome"/>
</dbReference>
<keyword evidence="4 12" id="KW-0227">DNA damage</keyword>
<dbReference type="GO" id="GO:0004252">
    <property type="term" value="F:serine-type endopeptidase activity"/>
    <property type="evidence" value="ECO:0007669"/>
    <property type="project" value="UniProtKB-UniRule"/>
</dbReference>
<comment type="catalytic activity">
    <reaction evidence="12">
        <text>Hydrolysis of Ala-|-Gly bond in repressor LexA.</text>
        <dbReference type="EC" id="3.4.21.88"/>
    </reaction>
</comment>
<dbReference type="GO" id="GO:0009432">
    <property type="term" value="P:SOS response"/>
    <property type="evidence" value="ECO:0007669"/>
    <property type="project" value="UniProtKB-UniRule"/>
</dbReference>
<dbReference type="InterPro" id="IPR039418">
    <property type="entry name" value="LexA-like"/>
</dbReference>
<dbReference type="Pfam" id="PF01726">
    <property type="entry name" value="LexA_DNA_bind"/>
    <property type="match status" value="1"/>
</dbReference>
<feature type="DNA-binding region" description="H-T-H motif" evidence="12">
    <location>
        <begin position="37"/>
        <end position="57"/>
    </location>
</feature>
<evidence type="ECO:0000256" key="10">
    <source>
        <dbReference type="ARBA" id="ARBA00023204"/>
    </source>
</evidence>
<dbReference type="PANTHER" id="PTHR33516:SF2">
    <property type="entry name" value="LEXA REPRESSOR-RELATED"/>
    <property type="match status" value="1"/>
</dbReference>
<evidence type="ECO:0000256" key="6">
    <source>
        <dbReference type="ARBA" id="ARBA00022813"/>
    </source>
</evidence>
<dbReference type="GO" id="GO:0003677">
    <property type="term" value="F:DNA binding"/>
    <property type="evidence" value="ECO:0007669"/>
    <property type="project" value="UniProtKB-UniRule"/>
</dbReference>
<comment type="function">
    <text evidence="12">Represses a number of genes involved in the response to DNA damage (SOS response), including recA and lexA. In the presence of single-stranded DNA, RecA interacts with LexA causing an autocatalytic cleavage which disrupts the DNA-binding part of LexA, leading to derepression of the SOS regulon and eventually DNA repair.</text>
</comment>
<dbReference type="InterPro" id="IPR036388">
    <property type="entry name" value="WH-like_DNA-bd_sf"/>
</dbReference>
<name>A0A1D9MKZ8_9ACTO</name>
<evidence type="ECO:0000256" key="9">
    <source>
        <dbReference type="ARBA" id="ARBA00023163"/>
    </source>
</evidence>
<dbReference type="STRING" id="1912795.BK816_05755"/>
<dbReference type="SUPFAM" id="SSF51306">
    <property type="entry name" value="LexA/Signal peptidase"/>
    <property type="match status" value="1"/>
</dbReference>
<accession>A0A1D9MKZ8</accession>
<dbReference type="EMBL" id="CP017812">
    <property type="protein sequence ID" value="AOZ72859.1"/>
    <property type="molecule type" value="Genomic_DNA"/>
</dbReference>
<dbReference type="AlphaFoldDB" id="A0A1D9MKZ8"/>
<evidence type="ECO:0000256" key="7">
    <source>
        <dbReference type="ARBA" id="ARBA00023015"/>
    </source>
</evidence>
<comment type="subunit">
    <text evidence="12">Homodimer.</text>
</comment>